<keyword evidence="1" id="KW-0812">Transmembrane</keyword>
<evidence type="ECO:0008006" key="4">
    <source>
        <dbReference type="Google" id="ProtNLM"/>
    </source>
</evidence>
<gene>
    <name evidence="2" type="ORF">SAMN05216389_10718</name>
</gene>
<keyword evidence="1" id="KW-1133">Transmembrane helix</keyword>
<evidence type="ECO:0000313" key="3">
    <source>
        <dbReference type="Proteomes" id="UP000198618"/>
    </source>
</evidence>
<dbReference type="Pfam" id="PF17370">
    <property type="entry name" value="DUF5392"/>
    <property type="match status" value="1"/>
</dbReference>
<feature type="transmembrane region" description="Helical" evidence="1">
    <location>
        <begin position="33"/>
        <end position="55"/>
    </location>
</feature>
<protein>
    <recommendedName>
        <fullName evidence="4">YwnF</fullName>
    </recommendedName>
</protein>
<dbReference type="STRING" id="930131.SAMN05216389_10718"/>
<proteinExistence type="predicted"/>
<organism evidence="2 3">
    <name type="scientific">Oceanobacillus limi</name>
    <dbReference type="NCBI Taxonomy" id="930131"/>
    <lineage>
        <taxon>Bacteria</taxon>
        <taxon>Bacillati</taxon>
        <taxon>Bacillota</taxon>
        <taxon>Bacilli</taxon>
        <taxon>Bacillales</taxon>
        <taxon>Bacillaceae</taxon>
        <taxon>Oceanobacillus</taxon>
    </lineage>
</organism>
<dbReference type="InterPro" id="IPR020205">
    <property type="entry name" value="Uncharacterised_YwnF_TM"/>
</dbReference>
<accession>A0A1I0CPQ3</accession>
<dbReference type="EMBL" id="FOHE01000007">
    <property type="protein sequence ID" value="SET21675.1"/>
    <property type="molecule type" value="Genomic_DNA"/>
</dbReference>
<name>A0A1I0CPQ3_9BACI</name>
<keyword evidence="3" id="KW-1185">Reference proteome</keyword>
<evidence type="ECO:0000313" key="2">
    <source>
        <dbReference type="EMBL" id="SET21675.1"/>
    </source>
</evidence>
<evidence type="ECO:0000256" key="1">
    <source>
        <dbReference type="SAM" id="Phobius"/>
    </source>
</evidence>
<dbReference type="OrthoDB" id="2451415at2"/>
<keyword evidence="1" id="KW-0472">Membrane</keyword>
<feature type="transmembrane region" description="Helical" evidence="1">
    <location>
        <begin position="61"/>
        <end position="78"/>
    </location>
</feature>
<dbReference type="AlphaFoldDB" id="A0A1I0CPQ3"/>
<sequence>MNLSMTDMPAVVRKEVEKLEETLSPFMKKVSKYAFWSFPLITFSVINLFFLLFFVPSEERVLAVLIFYAVLGAFGMALSKEAKLQRKEIQKKSSDYIIKRMNKSDIVPDDRKEDYIARVRTQPLRSVEHFIKFLKEEDQIYREQWFGNKN</sequence>
<dbReference type="Proteomes" id="UP000198618">
    <property type="component" value="Unassembled WGS sequence"/>
</dbReference>
<reference evidence="2 3" key="1">
    <citation type="submission" date="2016-10" db="EMBL/GenBank/DDBJ databases">
        <authorList>
            <person name="de Groot N.N."/>
        </authorList>
    </citation>
    <scope>NUCLEOTIDE SEQUENCE [LARGE SCALE GENOMIC DNA]</scope>
    <source>
        <strain evidence="2 3">IBRC-M 10780</strain>
    </source>
</reference>